<keyword evidence="2" id="KW-1185">Reference proteome</keyword>
<sequence length="46" mass="5075">MRKKKKGKGFSVGWFAPPFGLYKLDVDAAYRAETGIAKDAVVVRDS</sequence>
<evidence type="ECO:0000313" key="2">
    <source>
        <dbReference type="Proteomes" id="UP000188268"/>
    </source>
</evidence>
<comment type="caution">
    <text evidence="1">The sequence shown here is derived from an EMBL/GenBank/DDBJ whole genome shotgun (WGS) entry which is preliminary data.</text>
</comment>
<accession>A0A1R3JY72</accession>
<reference evidence="1 2" key="1">
    <citation type="submission" date="2013-09" db="EMBL/GenBank/DDBJ databases">
        <title>Corchorus capsularis genome sequencing.</title>
        <authorList>
            <person name="Alam M."/>
            <person name="Haque M.S."/>
            <person name="Islam M.S."/>
            <person name="Emdad E.M."/>
            <person name="Islam M.M."/>
            <person name="Ahmed B."/>
            <person name="Halim A."/>
            <person name="Hossen Q.M.M."/>
            <person name="Hossain M.Z."/>
            <person name="Ahmed R."/>
            <person name="Khan M.M."/>
            <person name="Islam R."/>
            <person name="Rashid M.M."/>
            <person name="Khan S.A."/>
            <person name="Rahman M.S."/>
            <person name="Alam M."/>
        </authorList>
    </citation>
    <scope>NUCLEOTIDE SEQUENCE [LARGE SCALE GENOMIC DNA]</scope>
    <source>
        <strain evidence="2">cv. CVL-1</strain>
        <tissue evidence="1">Whole seedling</tissue>
    </source>
</reference>
<organism evidence="1 2">
    <name type="scientific">Corchorus capsularis</name>
    <name type="common">Jute</name>
    <dbReference type="NCBI Taxonomy" id="210143"/>
    <lineage>
        <taxon>Eukaryota</taxon>
        <taxon>Viridiplantae</taxon>
        <taxon>Streptophyta</taxon>
        <taxon>Embryophyta</taxon>
        <taxon>Tracheophyta</taxon>
        <taxon>Spermatophyta</taxon>
        <taxon>Magnoliopsida</taxon>
        <taxon>eudicotyledons</taxon>
        <taxon>Gunneridae</taxon>
        <taxon>Pentapetalae</taxon>
        <taxon>rosids</taxon>
        <taxon>malvids</taxon>
        <taxon>Malvales</taxon>
        <taxon>Malvaceae</taxon>
        <taxon>Grewioideae</taxon>
        <taxon>Apeibeae</taxon>
        <taxon>Corchorus</taxon>
    </lineage>
</organism>
<dbReference type="OrthoDB" id="1906820at2759"/>
<gene>
    <name evidence="1" type="ORF">CCACVL1_03642</name>
</gene>
<dbReference type="AlphaFoldDB" id="A0A1R3JY72"/>
<dbReference type="Proteomes" id="UP000188268">
    <property type="component" value="Unassembled WGS sequence"/>
</dbReference>
<protein>
    <submittedName>
        <fullName evidence="1">Uncharacterized protein</fullName>
    </submittedName>
</protein>
<evidence type="ECO:0000313" key="1">
    <source>
        <dbReference type="EMBL" id="OMO99771.1"/>
    </source>
</evidence>
<dbReference type="Gramene" id="OMO99771">
    <property type="protein sequence ID" value="OMO99771"/>
    <property type="gene ID" value="CCACVL1_03642"/>
</dbReference>
<dbReference type="EMBL" id="AWWV01006792">
    <property type="protein sequence ID" value="OMO99771.1"/>
    <property type="molecule type" value="Genomic_DNA"/>
</dbReference>
<proteinExistence type="predicted"/>
<name>A0A1R3JY72_COCAP</name>